<dbReference type="InterPro" id="IPR012347">
    <property type="entry name" value="Ferritin-like"/>
</dbReference>
<dbReference type="RefSeq" id="WP_055206382.1">
    <property type="nucleotide sequence ID" value="NZ_JACOOK010000004.1"/>
</dbReference>
<comment type="caution">
    <text evidence="7">The sequence shown here is derived from an EMBL/GenBank/DDBJ whole genome shotgun (WGS) entry which is preliminary data.</text>
</comment>
<dbReference type="Proteomes" id="UP000636891">
    <property type="component" value="Unassembled WGS sequence"/>
</dbReference>
<evidence type="ECO:0000259" key="6">
    <source>
        <dbReference type="PROSITE" id="PS50905"/>
    </source>
</evidence>
<keyword evidence="8" id="KW-1185">Reference proteome</keyword>
<keyword evidence="5" id="KW-0408">Iron</keyword>
<dbReference type="SUPFAM" id="SSF47240">
    <property type="entry name" value="Ferritin-like"/>
    <property type="match status" value="1"/>
</dbReference>
<dbReference type="CDD" id="cd01041">
    <property type="entry name" value="Rubrerythrin"/>
    <property type="match status" value="1"/>
</dbReference>
<dbReference type="PANTHER" id="PTHR43865:SF1">
    <property type="entry name" value="RUBRERYTHRIN-RELATED"/>
    <property type="match status" value="1"/>
</dbReference>
<reference evidence="7 8" key="1">
    <citation type="submission" date="2020-08" db="EMBL/GenBank/DDBJ databases">
        <title>Genome public.</title>
        <authorList>
            <person name="Liu C."/>
            <person name="Sun Q."/>
        </authorList>
    </citation>
    <scope>NUCLEOTIDE SEQUENCE [LARGE SCALE GENOMIC DNA]</scope>
    <source>
        <strain evidence="7 8">New-7</strain>
    </source>
</reference>
<dbReference type="CDD" id="cd00729">
    <property type="entry name" value="rubredoxin_SM"/>
    <property type="match status" value="1"/>
</dbReference>
<dbReference type="InterPro" id="IPR009078">
    <property type="entry name" value="Ferritin-like_SF"/>
</dbReference>
<evidence type="ECO:0000256" key="3">
    <source>
        <dbReference type="ARBA" id="ARBA00022723"/>
    </source>
</evidence>
<sequence>MEKRDLIGSLTEQNLLKAFAGESQAANRYRMYAKQARKDGYEKIADFFEETVHNELRHSKIYFEFLKGGMVEITASYPAGIIGTTLQNLEEARQGEYDEWMDLYPGFGKVAEAEGFREIAMRFYQIAEIEKTHEERFRGLYETLEADRIFHKEEEIVWRCLECGHIHVGKEAPKKCPVCLHPQAFFEIRCDKY</sequence>
<dbReference type="NCBIfam" id="NF045767">
    <property type="entry name" value="RuberyRbr"/>
    <property type="match status" value="1"/>
</dbReference>
<evidence type="ECO:0000256" key="5">
    <source>
        <dbReference type="ARBA" id="ARBA00023004"/>
    </source>
</evidence>
<evidence type="ECO:0000313" key="7">
    <source>
        <dbReference type="EMBL" id="MBC5617204.1"/>
    </source>
</evidence>
<gene>
    <name evidence="7" type="ORF">H8S08_09285</name>
</gene>
<dbReference type="SUPFAM" id="SSF57802">
    <property type="entry name" value="Rubredoxin-like"/>
    <property type="match status" value="1"/>
</dbReference>
<dbReference type="Pfam" id="PF21349">
    <property type="entry name" value="RUBY_RBDX"/>
    <property type="match status" value="1"/>
</dbReference>
<dbReference type="PANTHER" id="PTHR43865">
    <property type="entry name" value="RUBRERYTHRIN-RELATED"/>
    <property type="match status" value="1"/>
</dbReference>
<dbReference type="PROSITE" id="PS50905">
    <property type="entry name" value="FERRITIN_LIKE"/>
    <property type="match status" value="1"/>
</dbReference>
<keyword evidence="4" id="KW-0249">Electron transport</keyword>
<evidence type="ECO:0000256" key="2">
    <source>
        <dbReference type="ARBA" id="ARBA00022448"/>
    </source>
</evidence>
<protein>
    <submittedName>
        <fullName evidence="7">Rubrerythrin family protein</fullName>
    </submittedName>
</protein>
<organism evidence="7 8">
    <name type="scientific">Alistipes hominis</name>
    <dbReference type="NCBI Taxonomy" id="2763015"/>
    <lineage>
        <taxon>Bacteria</taxon>
        <taxon>Pseudomonadati</taxon>
        <taxon>Bacteroidota</taxon>
        <taxon>Bacteroidia</taxon>
        <taxon>Bacteroidales</taxon>
        <taxon>Rikenellaceae</taxon>
        <taxon>Alistipes</taxon>
    </lineage>
</organism>
<evidence type="ECO:0000256" key="1">
    <source>
        <dbReference type="ARBA" id="ARBA00001965"/>
    </source>
</evidence>
<proteinExistence type="predicted"/>
<dbReference type="InterPro" id="IPR003251">
    <property type="entry name" value="Rr_diiron-bd_dom"/>
</dbReference>
<keyword evidence="3" id="KW-0479">Metal-binding</keyword>
<dbReference type="Gene3D" id="1.20.1260.10">
    <property type="match status" value="1"/>
</dbReference>
<dbReference type="InterPro" id="IPR048574">
    <property type="entry name" value="RUBY_RBDX"/>
</dbReference>
<dbReference type="InterPro" id="IPR009040">
    <property type="entry name" value="Ferritin-like_diiron"/>
</dbReference>
<evidence type="ECO:0000256" key="4">
    <source>
        <dbReference type="ARBA" id="ARBA00022982"/>
    </source>
</evidence>
<accession>A0ABR7CNG6</accession>
<evidence type="ECO:0000313" key="8">
    <source>
        <dbReference type="Proteomes" id="UP000636891"/>
    </source>
</evidence>
<dbReference type="EMBL" id="JACOOK010000004">
    <property type="protein sequence ID" value="MBC5617204.1"/>
    <property type="molecule type" value="Genomic_DNA"/>
</dbReference>
<dbReference type="Gene3D" id="2.20.28.10">
    <property type="match status" value="1"/>
</dbReference>
<name>A0ABR7CNG6_9BACT</name>
<keyword evidence="2" id="KW-0813">Transport</keyword>
<feature type="domain" description="Ferritin-like diiron" evidence="6">
    <location>
        <begin position="5"/>
        <end position="148"/>
    </location>
</feature>
<dbReference type="Pfam" id="PF02915">
    <property type="entry name" value="Rubrerythrin"/>
    <property type="match status" value="1"/>
</dbReference>
<dbReference type="InterPro" id="IPR052364">
    <property type="entry name" value="Rubrerythrin"/>
</dbReference>
<comment type="cofactor">
    <cofactor evidence="1">
        <name>Fe(3+)</name>
        <dbReference type="ChEBI" id="CHEBI:29034"/>
    </cofactor>
</comment>